<sequence length="218" mass="24012">MDSGRSEPSRGRGKNKRGWTPVEDAILVEIMLDLVVSGKIKCDNDFKPSAYLQIEKLLEEKLPAFGLQATPHIESRVKTLKSKYNNIQEMLGGSGFGWDATRKMIICEREAYDLWVKGHKDAKGLWQKPFPHLDELGIIFGKDRANGKGAFAPADLNEEVDQEEDASTDIGLNEIDVDVSAIATSSGGSSTQSDKKRKSSDTYSVGFSRMVQAITKTA</sequence>
<dbReference type="Proteomes" id="UP001415857">
    <property type="component" value="Unassembled WGS sequence"/>
</dbReference>
<dbReference type="EMBL" id="JBBPBK010000001">
    <property type="protein sequence ID" value="KAK9293016.1"/>
    <property type="molecule type" value="Genomic_DNA"/>
</dbReference>
<proteinExistence type="predicted"/>
<evidence type="ECO:0000313" key="3">
    <source>
        <dbReference type="EMBL" id="KAK9293016.1"/>
    </source>
</evidence>
<feature type="domain" description="Myb/SANT-like" evidence="2">
    <location>
        <begin position="19"/>
        <end position="112"/>
    </location>
</feature>
<organism evidence="3 4">
    <name type="scientific">Liquidambar formosana</name>
    <name type="common">Formosan gum</name>
    <dbReference type="NCBI Taxonomy" id="63359"/>
    <lineage>
        <taxon>Eukaryota</taxon>
        <taxon>Viridiplantae</taxon>
        <taxon>Streptophyta</taxon>
        <taxon>Embryophyta</taxon>
        <taxon>Tracheophyta</taxon>
        <taxon>Spermatophyta</taxon>
        <taxon>Magnoliopsida</taxon>
        <taxon>eudicotyledons</taxon>
        <taxon>Gunneridae</taxon>
        <taxon>Pentapetalae</taxon>
        <taxon>Saxifragales</taxon>
        <taxon>Altingiaceae</taxon>
        <taxon>Liquidambar</taxon>
    </lineage>
</organism>
<evidence type="ECO:0000256" key="1">
    <source>
        <dbReference type="SAM" id="MobiDB-lite"/>
    </source>
</evidence>
<dbReference type="PANTHER" id="PTHR46250:SF15">
    <property type="entry name" value="OS01G0523800 PROTEIN"/>
    <property type="match status" value="1"/>
</dbReference>
<dbReference type="AlphaFoldDB" id="A0AAP0S8U9"/>
<evidence type="ECO:0000313" key="4">
    <source>
        <dbReference type="Proteomes" id="UP001415857"/>
    </source>
</evidence>
<name>A0AAP0S8U9_LIQFO</name>
<protein>
    <recommendedName>
        <fullName evidence="2">Myb/SANT-like domain-containing protein</fullName>
    </recommendedName>
</protein>
<keyword evidence="4" id="KW-1185">Reference proteome</keyword>
<feature type="region of interest" description="Disordered" evidence="1">
    <location>
        <begin position="183"/>
        <end position="203"/>
    </location>
</feature>
<feature type="compositionally biased region" description="Low complexity" evidence="1">
    <location>
        <begin position="183"/>
        <end position="192"/>
    </location>
</feature>
<evidence type="ECO:0000259" key="2">
    <source>
        <dbReference type="Pfam" id="PF12776"/>
    </source>
</evidence>
<accession>A0AAP0S8U9</accession>
<reference evidence="3 4" key="1">
    <citation type="journal article" date="2024" name="Plant J.">
        <title>Genome sequences and population genomics reveal climatic adaptation and genomic divergence between two closely related sweetgum species.</title>
        <authorList>
            <person name="Xu W.Q."/>
            <person name="Ren C.Q."/>
            <person name="Zhang X.Y."/>
            <person name="Comes H.P."/>
            <person name="Liu X.H."/>
            <person name="Li Y.G."/>
            <person name="Kettle C.J."/>
            <person name="Jalonen R."/>
            <person name="Gaisberger H."/>
            <person name="Ma Y.Z."/>
            <person name="Qiu Y.X."/>
        </authorList>
    </citation>
    <scope>NUCLEOTIDE SEQUENCE [LARGE SCALE GENOMIC DNA]</scope>
    <source>
        <strain evidence="3">Hangzhou</strain>
    </source>
</reference>
<comment type="caution">
    <text evidence="3">The sequence shown here is derived from an EMBL/GenBank/DDBJ whole genome shotgun (WGS) entry which is preliminary data.</text>
</comment>
<gene>
    <name evidence="3" type="ORF">L1049_021000</name>
</gene>
<dbReference type="Pfam" id="PF12776">
    <property type="entry name" value="Myb_DNA-bind_3"/>
    <property type="match status" value="1"/>
</dbReference>
<dbReference type="PANTHER" id="PTHR46250">
    <property type="entry name" value="MYB/SANT-LIKE DNA-BINDING DOMAIN PROTEIN-RELATED"/>
    <property type="match status" value="1"/>
</dbReference>
<dbReference type="InterPro" id="IPR024752">
    <property type="entry name" value="Myb/SANT-like_dom"/>
</dbReference>